<sequence length="123" mass="13325">MHCCVSRFSTSSPLARLISFEPVPYLWLRSEAEPGIVLWTMDNGGQDPSGEDESSKIGKFKKEAVAKQLRLHRPDGALGILLHHPESAAIITSAAPLAGWELAVHREGPSAVESASIGKRGRR</sequence>
<dbReference type="Proteomes" id="UP000266841">
    <property type="component" value="Unassembled WGS sequence"/>
</dbReference>
<comment type="caution">
    <text evidence="1">The sequence shown here is derived from an EMBL/GenBank/DDBJ whole genome shotgun (WGS) entry which is preliminary data.</text>
</comment>
<accession>K0SYE7</accession>
<protein>
    <submittedName>
        <fullName evidence="1">Uncharacterized protein</fullName>
    </submittedName>
</protein>
<evidence type="ECO:0000313" key="1">
    <source>
        <dbReference type="EMBL" id="EJK70009.1"/>
    </source>
</evidence>
<evidence type="ECO:0000313" key="2">
    <source>
        <dbReference type="Proteomes" id="UP000266841"/>
    </source>
</evidence>
<dbReference type="EMBL" id="AGNL01009203">
    <property type="protein sequence ID" value="EJK70009.1"/>
    <property type="molecule type" value="Genomic_DNA"/>
</dbReference>
<organism evidence="1 2">
    <name type="scientific">Thalassiosira oceanica</name>
    <name type="common">Marine diatom</name>
    <dbReference type="NCBI Taxonomy" id="159749"/>
    <lineage>
        <taxon>Eukaryota</taxon>
        <taxon>Sar</taxon>
        <taxon>Stramenopiles</taxon>
        <taxon>Ochrophyta</taxon>
        <taxon>Bacillariophyta</taxon>
        <taxon>Coscinodiscophyceae</taxon>
        <taxon>Thalassiosirophycidae</taxon>
        <taxon>Thalassiosirales</taxon>
        <taxon>Thalassiosiraceae</taxon>
        <taxon>Thalassiosira</taxon>
    </lineage>
</organism>
<reference evidence="1 2" key="1">
    <citation type="journal article" date="2012" name="Genome Biol.">
        <title>Genome and low-iron response of an oceanic diatom adapted to chronic iron limitation.</title>
        <authorList>
            <person name="Lommer M."/>
            <person name="Specht M."/>
            <person name="Roy A.S."/>
            <person name="Kraemer L."/>
            <person name="Andreson R."/>
            <person name="Gutowska M.A."/>
            <person name="Wolf J."/>
            <person name="Bergner S.V."/>
            <person name="Schilhabel M.B."/>
            <person name="Klostermeier U.C."/>
            <person name="Beiko R.G."/>
            <person name="Rosenstiel P."/>
            <person name="Hippler M."/>
            <person name="Laroche J."/>
        </authorList>
    </citation>
    <scope>NUCLEOTIDE SEQUENCE [LARGE SCALE GENOMIC DNA]</scope>
    <source>
        <strain evidence="1 2">CCMP1005</strain>
    </source>
</reference>
<proteinExistence type="predicted"/>
<name>K0SYE7_THAOC</name>
<gene>
    <name evidence="1" type="ORF">THAOC_08672</name>
</gene>
<keyword evidence="2" id="KW-1185">Reference proteome</keyword>
<dbReference type="AlphaFoldDB" id="K0SYE7"/>